<evidence type="ECO:0000313" key="2">
    <source>
        <dbReference type="EMBL" id="SDY79648.1"/>
    </source>
</evidence>
<accession>A0A1H3MT93</accession>
<proteinExistence type="predicted"/>
<reference evidence="2 3" key="1">
    <citation type="submission" date="2016-10" db="EMBL/GenBank/DDBJ databases">
        <authorList>
            <person name="de Groot N.N."/>
        </authorList>
    </citation>
    <scope>NUCLEOTIDE SEQUENCE [LARGE SCALE GENOMIC DNA]</scope>
    <source>
        <strain evidence="2 3">LMG 24775</strain>
    </source>
</reference>
<gene>
    <name evidence="2" type="ORF">SAMN05421547_10826</name>
</gene>
<sequence length="80" mass="8623">MRINSNRIREMEPHKKSTHGGAGRGQGRKTLSDDGEPLVSLNSSVTAAQKAKFREHLGSAWLRAAIDAAPVKEKTPGKTS</sequence>
<name>A0A1H3MT93_9BURK</name>
<dbReference type="EMBL" id="FNPE01000008">
    <property type="protein sequence ID" value="SDY79648.1"/>
    <property type="molecule type" value="Genomic_DNA"/>
</dbReference>
<dbReference type="Proteomes" id="UP000183417">
    <property type="component" value="Unassembled WGS sequence"/>
</dbReference>
<dbReference type="AlphaFoldDB" id="A0A1H3MT93"/>
<organism evidence="2 3">
    <name type="scientific">Delftia lacustris</name>
    <dbReference type="NCBI Taxonomy" id="558537"/>
    <lineage>
        <taxon>Bacteria</taxon>
        <taxon>Pseudomonadati</taxon>
        <taxon>Pseudomonadota</taxon>
        <taxon>Betaproteobacteria</taxon>
        <taxon>Burkholderiales</taxon>
        <taxon>Comamonadaceae</taxon>
        <taxon>Delftia</taxon>
    </lineage>
</organism>
<protein>
    <submittedName>
        <fullName evidence="2">Uncharacterized protein</fullName>
    </submittedName>
</protein>
<feature type="region of interest" description="Disordered" evidence="1">
    <location>
        <begin position="1"/>
        <end position="38"/>
    </location>
</feature>
<evidence type="ECO:0000256" key="1">
    <source>
        <dbReference type="SAM" id="MobiDB-lite"/>
    </source>
</evidence>
<evidence type="ECO:0000313" key="3">
    <source>
        <dbReference type="Proteomes" id="UP000183417"/>
    </source>
</evidence>